<proteinExistence type="predicted"/>
<evidence type="ECO:0000256" key="1">
    <source>
        <dbReference type="SAM" id="MobiDB-lite"/>
    </source>
</evidence>
<keyword evidence="4" id="KW-1185">Reference proteome</keyword>
<dbReference type="Pfam" id="PF12273">
    <property type="entry name" value="RCR"/>
    <property type="match status" value="1"/>
</dbReference>
<feature type="compositionally biased region" description="Polar residues" evidence="1">
    <location>
        <begin position="124"/>
        <end position="147"/>
    </location>
</feature>
<dbReference type="InterPro" id="IPR020999">
    <property type="entry name" value="Chitin_synth_reg_RCR"/>
</dbReference>
<protein>
    <recommendedName>
        <fullName evidence="5">Chitin synthesis regulation, Congo red resistance, RCR protein</fullName>
    </recommendedName>
</protein>
<name>A0A9P7MC81_9HYPO</name>
<evidence type="ECO:0000256" key="2">
    <source>
        <dbReference type="SAM" id="Phobius"/>
    </source>
</evidence>
<dbReference type="EMBL" id="SRPO01000195">
    <property type="protein sequence ID" value="KAG5937100.1"/>
    <property type="molecule type" value="Genomic_DNA"/>
</dbReference>
<reference evidence="3 4" key="1">
    <citation type="journal article" date="2020" name="bioRxiv">
        <title>Whole genome comparisons of ergot fungi reveals the divergence and evolution of species within the genus Claviceps are the result of varying mechanisms driving genome evolution and host range expansion.</title>
        <authorList>
            <person name="Wyka S.A."/>
            <person name="Mondo S.J."/>
            <person name="Liu M."/>
            <person name="Dettman J."/>
            <person name="Nalam V."/>
            <person name="Broders K.D."/>
        </authorList>
    </citation>
    <scope>NUCLEOTIDE SEQUENCE [LARGE SCALE GENOMIC DNA]</scope>
    <source>
        <strain evidence="3 4">CCC 1485</strain>
    </source>
</reference>
<keyword evidence="2" id="KW-0472">Membrane</keyword>
<accession>A0A9P7MC81</accession>
<dbReference type="GO" id="GO:0016192">
    <property type="term" value="P:vesicle-mediated transport"/>
    <property type="evidence" value="ECO:0007669"/>
    <property type="project" value="TreeGrafter"/>
</dbReference>
<sequence>MASADSTAYALDRRARCYRAGYGYYNCRNRWSDWGRWVVLAGVIVIVLVIFMLCTCTARRRRRRGNPPMYGTGWLAPGGKHNTQHQMNDYQQGNYNQTYPQQDGPGYASQQGGHYNAPPPPAYGQQTQNTGNTFNPNDGYYSQQPQDQHYGVQPPHGTYQRDTTYAPPAGPPPNK</sequence>
<dbReference type="OrthoDB" id="3556830at2759"/>
<feature type="region of interest" description="Disordered" evidence="1">
    <location>
        <begin position="66"/>
        <end position="175"/>
    </location>
</feature>
<comment type="caution">
    <text evidence="3">The sequence shown here is derived from an EMBL/GenBank/DDBJ whole genome shotgun (WGS) entry which is preliminary data.</text>
</comment>
<dbReference type="AlphaFoldDB" id="A0A9P7MC81"/>
<dbReference type="Proteomes" id="UP000706124">
    <property type="component" value="Unassembled WGS sequence"/>
</dbReference>
<keyword evidence="2" id="KW-0812">Transmembrane</keyword>
<dbReference type="PANTHER" id="PTHR28187">
    <property type="entry name" value="PROTEIN RCR1-RELATED"/>
    <property type="match status" value="1"/>
</dbReference>
<evidence type="ECO:0000313" key="4">
    <source>
        <dbReference type="Proteomes" id="UP000706124"/>
    </source>
</evidence>
<feature type="transmembrane region" description="Helical" evidence="2">
    <location>
        <begin position="34"/>
        <end position="54"/>
    </location>
</feature>
<feature type="compositionally biased region" description="Polar residues" evidence="1">
    <location>
        <begin position="84"/>
        <end position="101"/>
    </location>
</feature>
<evidence type="ECO:0008006" key="5">
    <source>
        <dbReference type="Google" id="ProtNLM"/>
    </source>
</evidence>
<keyword evidence="2" id="KW-1133">Transmembrane helix</keyword>
<organism evidence="3 4">
    <name type="scientific">Claviceps pazoutovae</name>
    <dbReference type="NCBI Taxonomy" id="1649127"/>
    <lineage>
        <taxon>Eukaryota</taxon>
        <taxon>Fungi</taxon>
        <taxon>Dikarya</taxon>
        <taxon>Ascomycota</taxon>
        <taxon>Pezizomycotina</taxon>
        <taxon>Sordariomycetes</taxon>
        <taxon>Hypocreomycetidae</taxon>
        <taxon>Hypocreales</taxon>
        <taxon>Clavicipitaceae</taxon>
        <taxon>Claviceps</taxon>
    </lineage>
</organism>
<gene>
    <name evidence="3" type="ORF">E4U60_002138</name>
</gene>
<evidence type="ECO:0000313" key="3">
    <source>
        <dbReference type="EMBL" id="KAG5937100.1"/>
    </source>
</evidence>
<dbReference type="PANTHER" id="PTHR28187:SF1">
    <property type="entry name" value="PROTEIN RCR1-RELATED"/>
    <property type="match status" value="1"/>
</dbReference>